<gene>
    <name evidence="1" type="ORF">C1752_08944</name>
</gene>
<dbReference type="Proteomes" id="UP000248857">
    <property type="component" value="Unassembled WGS sequence"/>
</dbReference>
<protein>
    <submittedName>
        <fullName evidence="1">Uncharacterized protein</fullName>
    </submittedName>
</protein>
<organism evidence="1 2">
    <name type="scientific">Acaryochloris thomasi RCC1774</name>
    <dbReference type="NCBI Taxonomy" id="1764569"/>
    <lineage>
        <taxon>Bacteria</taxon>
        <taxon>Bacillati</taxon>
        <taxon>Cyanobacteriota</taxon>
        <taxon>Cyanophyceae</taxon>
        <taxon>Acaryochloridales</taxon>
        <taxon>Acaryochloridaceae</taxon>
        <taxon>Acaryochloris</taxon>
        <taxon>Acaryochloris thomasi</taxon>
    </lineage>
</organism>
<accession>A0A2W1JI96</accession>
<sequence length="176" mass="20131">MVDIEERLRKLLTLSEQGAPGEAENAQRLLEKLLNKYDLALDQIEREASVDCTLTFRNRHERDLTIDVAWYVLKAGNHKYDKSKKNKYRFIGITPAQAVEMEFLYDHHRKELAKVLEAAATAYSVRNLPSPSFDGEKEQPVDELSDTEKIALEFYKAMPRSSPNRQLSEAGSAHAH</sequence>
<evidence type="ECO:0000313" key="1">
    <source>
        <dbReference type="EMBL" id="PZD70802.1"/>
    </source>
</evidence>
<reference evidence="1 2" key="1">
    <citation type="journal article" date="2018" name="Sci. Rep.">
        <title>A novel species of the marine cyanobacterium Acaryochloris with a unique pigment content and lifestyle.</title>
        <authorList>
            <person name="Partensky F."/>
            <person name="Six C."/>
            <person name="Ratin M."/>
            <person name="Garczarek L."/>
            <person name="Vaulot D."/>
            <person name="Probert I."/>
            <person name="Calteau A."/>
            <person name="Gourvil P."/>
            <person name="Marie D."/>
            <person name="Grebert T."/>
            <person name="Bouchier C."/>
            <person name="Le Panse S."/>
            <person name="Gachenot M."/>
            <person name="Rodriguez F."/>
            <person name="Garrido J.L."/>
        </authorList>
    </citation>
    <scope>NUCLEOTIDE SEQUENCE [LARGE SCALE GENOMIC DNA]</scope>
    <source>
        <strain evidence="1 2">RCC1774</strain>
    </source>
</reference>
<comment type="caution">
    <text evidence="1">The sequence shown here is derived from an EMBL/GenBank/DDBJ whole genome shotgun (WGS) entry which is preliminary data.</text>
</comment>
<evidence type="ECO:0000313" key="2">
    <source>
        <dbReference type="Proteomes" id="UP000248857"/>
    </source>
</evidence>
<proteinExistence type="predicted"/>
<dbReference type="AlphaFoldDB" id="A0A2W1JI96"/>
<name>A0A2W1JI96_9CYAN</name>
<keyword evidence="2" id="KW-1185">Reference proteome</keyword>
<dbReference type="EMBL" id="PQWO01000027">
    <property type="protein sequence ID" value="PZD70802.1"/>
    <property type="molecule type" value="Genomic_DNA"/>
</dbReference>